<dbReference type="Proteomes" id="UP000695562">
    <property type="component" value="Unassembled WGS sequence"/>
</dbReference>
<proteinExistence type="predicted"/>
<keyword evidence="3" id="KW-0472">Membrane</keyword>
<feature type="coiled-coil region" evidence="1">
    <location>
        <begin position="211"/>
        <end position="238"/>
    </location>
</feature>
<accession>A0A8J4PLJ6</accession>
<name>A0A8J4PLJ6_9MYCE</name>
<evidence type="ECO:0000313" key="4">
    <source>
        <dbReference type="EMBL" id="KAF2070152.1"/>
    </source>
</evidence>
<organism evidence="4 5">
    <name type="scientific">Polysphondylium violaceum</name>
    <dbReference type="NCBI Taxonomy" id="133409"/>
    <lineage>
        <taxon>Eukaryota</taxon>
        <taxon>Amoebozoa</taxon>
        <taxon>Evosea</taxon>
        <taxon>Eumycetozoa</taxon>
        <taxon>Dictyostelia</taxon>
        <taxon>Dictyosteliales</taxon>
        <taxon>Dictyosteliaceae</taxon>
        <taxon>Polysphondylium</taxon>
    </lineage>
</organism>
<evidence type="ECO:0000256" key="1">
    <source>
        <dbReference type="SAM" id="Coils"/>
    </source>
</evidence>
<feature type="compositionally biased region" description="Low complexity" evidence="2">
    <location>
        <begin position="83"/>
        <end position="126"/>
    </location>
</feature>
<evidence type="ECO:0008006" key="6">
    <source>
        <dbReference type="Google" id="ProtNLM"/>
    </source>
</evidence>
<keyword evidence="5" id="KW-1185">Reference proteome</keyword>
<dbReference type="AlphaFoldDB" id="A0A8J4PLJ6"/>
<dbReference type="OrthoDB" id="21419at2759"/>
<feature type="compositionally biased region" description="Low complexity" evidence="2">
    <location>
        <begin position="31"/>
        <end position="44"/>
    </location>
</feature>
<evidence type="ECO:0000313" key="5">
    <source>
        <dbReference type="Proteomes" id="UP000695562"/>
    </source>
</evidence>
<feature type="transmembrane region" description="Helical" evidence="3">
    <location>
        <begin position="160"/>
        <end position="182"/>
    </location>
</feature>
<keyword evidence="3" id="KW-0812">Transmembrane</keyword>
<evidence type="ECO:0000256" key="3">
    <source>
        <dbReference type="SAM" id="Phobius"/>
    </source>
</evidence>
<keyword evidence="1" id="KW-0175">Coiled coil</keyword>
<reference evidence="4" key="1">
    <citation type="submission" date="2020-01" db="EMBL/GenBank/DDBJ databases">
        <title>Development of genomics and gene disruption for Polysphondylium violaceum indicates a role for the polyketide synthase stlB in stalk morphogenesis.</title>
        <authorList>
            <person name="Narita B."/>
            <person name="Kawabe Y."/>
            <person name="Kin K."/>
            <person name="Saito T."/>
            <person name="Gibbs R."/>
            <person name="Kuspa A."/>
            <person name="Muzny D."/>
            <person name="Queller D."/>
            <person name="Richards S."/>
            <person name="Strassman J."/>
            <person name="Sucgang R."/>
            <person name="Worley K."/>
            <person name="Schaap P."/>
        </authorList>
    </citation>
    <scope>NUCLEOTIDE SEQUENCE</scope>
    <source>
        <strain evidence="4">QSvi11</strain>
    </source>
</reference>
<feature type="region of interest" description="Disordered" evidence="2">
    <location>
        <begin position="29"/>
        <end position="132"/>
    </location>
</feature>
<keyword evidence="3" id="KW-1133">Transmembrane helix</keyword>
<protein>
    <recommendedName>
        <fullName evidence="6">Transmembrane protein</fullName>
    </recommendedName>
</protein>
<evidence type="ECO:0000256" key="2">
    <source>
        <dbReference type="SAM" id="MobiDB-lite"/>
    </source>
</evidence>
<dbReference type="EMBL" id="AJWJ01000533">
    <property type="protein sequence ID" value="KAF2070152.1"/>
    <property type="molecule type" value="Genomic_DNA"/>
</dbReference>
<comment type="caution">
    <text evidence="4">The sequence shown here is derived from an EMBL/GenBank/DDBJ whole genome shotgun (WGS) entry which is preliminary data.</text>
</comment>
<gene>
    <name evidence="4" type="ORF">CYY_008524</name>
</gene>
<feature type="transmembrane region" description="Helical" evidence="3">
    <location>
        <begin position="188"/>
        <end position="211"/>
    </location>
</feature>
<feature type="compositionally biased region" description="Polar residues" evidence="2">
    <location>
        <begin position="45"/>
        <end position="82"/>
    </location>
</feature>
<sequence>MDILSNPNSIPMNTLDRIIKETSSSNDLKENTNINTNNNNNINNGSENTIYYQPNLNSLPSDQDNFDNTNYKIPTGSSDYFNLSSSQMMQIQQHQQRLQENNNNNNTNNNENNENNEATNTPNTPASPSTTDEFRTIHLRQIQERIQAETLSSNYTKFNIIYGSMGIVLVLATIILFIVGFMKQSQTIIFIGIVASPIGFVFINHSIHIAYRRSRRHIEMLQQQYRQIQDNAEQTVVDMANVPSKLQELSIDILSSPSMFEKKINQDSFYETENNSDYKPLDSTIASSFTTITDSCCITNAVSMASSISTLDDQSNVLYSQSQQSENYLIYSPKPTSSNNIETTAIDKHYQQSQQPHQSCA</sequence>